<proteinExistence type="predicted"/>
<dbReference type="EMBL" id="BSXU01000223">
    <property type="protein sequence ID" value="GMG19859.1"/>
    <property type="molecule type" value="Genomic_DNA"/>
</dbReference>
<dbReference type="SUPFAM" id="SSF56672">
    <property type="entry name" value="DNA/RNA polymerases"/>
    <property type="match status" value="1"/>
</dbReference>
<dbReference type="AlphaFoldDB" id="A0A9W6YM05"/>
<protein>
    <submittedName>
        <fullName evidence="2">Unnamed protein product</fullName>
    </submittedName>
</protein>
<dbReference type="PANTHER" id="PTHR19446">
    <property type="entry name" value="REVERSE TRANSCRIPTASES"/>
    <property type="match status" value="1"/>
</dbReference>
<evidence type="ECO:0000313" key="3">
    <source>
        <dbReference type="Proteomes" id="UP001165063"/>
    </source>
</evidence>
<accession>A0A9W6YM05</accession>
<reference evidence="2" key="1">
    <citation type="submission" date="2023-04" db="EMBL/GenBank/DDBJ databases">
        <title>Ambrosiozyma monospora NBRC 1965.</title>
        <authorList>
            <person name="Ichikawa N."/>
            <person name="Sato H."/>
            <person name="Tonouchi N."/>
        </authorList>
    </citation>
    <scope>NUCLEOTIDE SEQUENCE</scope>
    <source>
        <strain evidence="2">NBRC 1965</strain>
    </source>
</reference>
<evidence type="ECO:0000259" key="1">
    <source>
        <dbReference type="PROSITE" id="PS50878"/>
    </source>
</evidence>
<dbReference type="PROSITE" id="PS50878">
    <property type="entry name" value="RT_POL"/>
    <property type="match status" value="1"/>
</dbReference>
<evidence type="ECO:0000313" key="2">
    <source>
        <dbReference type="EMBL" id="GMG19859.1"/>
    </source>
</evidence>
<organism evidence="2 3">
    <name type="scientific">Ambrosiozyma monospora</name>
    <name type="common">Yeast</name>
    <name type="synonym">Endomycopsis monosporus</name>
    <dbReference type="NCBI Taxonomy" id="43982"/>
    <lineage>
        <taxon>Eukaryota</taxon>
        <taxon>Fungi</taxon>
        <taxon>Dikarya</taxon>
        <taxon>Ascomycota</taxon>
        <taxon>Saccharomycotina</taxon>
        <taxon>Pichiomycetes</taxon>
        <taxon>Pichiales</taxon>
        <taxon>Pichiaceae</taxon>
        <taxon>Ambrosiozyma</taxon>
    </lineage>
</organism>
<dbReference type="OrthoDB" id="4097129at2759"/>
<dbReference type="CDD" id="cd01650">
    <property type="entry name" value="RT_nLTR_like"/>
    <property type="match status" value="1"/>
</dbReference>
<keyword evidence="3" id="KW-1185">Reference proteome</keyword>
<sequence length="429" mass="48568">MVLLTVFLDKAFPITGPILLEAFNNLLTATELPETMKPVLLKFILKEGKDKNEVTSYRPIAPMSTITRLFSKILVNRLQPIFHTIISEDQEGFIHGRSSHYNIQRVHQLVGKMNQHPDKFQNSFILHLDFQKAFDRVSHQFLKQQLKSISIRDKIINAIMLIVTQQQGQIFVNNFLGMPFPITQGLRQGDLLKMILMADDVIVTVDDEKDATIFQSLIKQFEQLSNLKLNPTKSVAYGTPGAKNNAIVDWGSPINLTTDPTFVSLGIPLNGLNWETRLKDTLKKIPPLWDKCWKSWFALTSRSGSHPNTPAQPTSFSITSLTPASALNSNIQHSFTSSPLQDTSFNSTSKAFYESNWKDSLLIPSRAKDKTITGWKQFWSIFSKYVNKNPGSFLLSIPPFPDRPPLSSIQLELQRNLLRLQTIGFQGNK</sequence>
<gene>
    <name evidence="2" type="ORF">Amon01_000079700</name>
</gene>
<dbReference type="InterPro" id="IPR043502">
    <property type="entry name" value="DNA/RNA_pol_sf"/>
</dbReference>
<name>A0A9W6YM05_AMBMO</name>
<dbReference type="InterPro" id="IPR000477">
    <property type="entry name" value="RT_dom"/>
</dbReference>
<comment type="caution">
    <text evidence="2">The sequence shown here is derived from an EMBL/GenBank/DDBJ whole genome shotgun (WGS) entry which is preliminary data.</text>
</comment>
<dbReference type="Proteomes" id="UP001165063">
    <property type="component" value="Unassembled WGS sequence"/>
</dbReference>
<dbReference type="Pfam" id="PF00078">
    <property type="entry name" value="RVT_1"/>
    <property type="match status" value="1"/>
</dbReference>
<feature type="domain" description="Reverse transcriptase" evidence="1">
    <location>
        <begin position="25"/>
        <end position="269"/>
    </location>
</feature>